<protein>
    <submittedName>
        <fullName evidence="5">Lysophosphatidylserine lipase ABHD12</fullName>
    </submittedName>
</protein>
<feature type="domain" description="Serine aminopeptidase S33" evidence="2">
    <location>
        <begin position="105"/>
        <end position="232"/>
    </location>
</feature>
<dbReference type="GO" id="GO:0006660">
    <property type="term" value="P:phosphatidylserine catabolic process"/>
    <property type="evidence" value="ECO:0007669"/>
    <property type="project" value="TreeGrafter"/>
</dbReference>
<evidence type="ECO:0000256" key="1">
    <source>
        <dbReference type="SAM" id="Phobius"/>
    </source>
</evidence>
<organism evidence="5">
    <name type="scientific">Brugia pahangi</name>
    <name type="common">Filarial nematode worm</name>
    <dbReference type="NCBI Taxonomy" id="6280"/>
    <lineage>
        <taxon>Eukaryota</taxon>
        <taxon>Metazoa</taxon>
        <taxon>Ecdysozoa</taxon>
        <taxon>Nematoda</taxon>
        <taxon>Chromadorea</taxon>
        <taxon>Rhabditida</taxon>
        <taxon>Spirurina</taxon>
        <taxon>Spiruromorpha</taxon>
        <taxon>Filarioidea</taxon>
        <taxon>Onchocercidae</taxon>
        <taxon>Brugia</taxon>
    </lineage>
</organism>
<keyword evidence="1" id="KW-1133">Transmembrane helix</keyword>
<accession>A0A0N4TVU7</accession>
<dbReference type="GO" id="GO:0052651">
    <property type="term" value="P:monoacylglycerol catabolic process"/>
    <property type="evidence" value="ECO:0007669"/>
    <property type="project" value="TreeGrafter"/>
</dbReference>
<name>A0A0N4TVU7_BRUPA</name>
<feature type="transmembrane region" description="Helical" evidence="1">
    <location>
        <begin position="12"/>
        <end position="34"/>
    </location>
</feature>
<dbReference type="PANTHER" id="PTHR12277:SF194">
    <property type="entry name" value="FI04476P"/>
    <property type="match status" value="1"/>
</dbReference>
<dbReference type="PANTHER" id="PTHR12277">
    <property type="entry name" value="ALPHA/BETA HYDROLASE DOMAIN-CONTAINING PROTEIN"/>
    <property type="match status" value="1"/>
</dbReference>
<dbReference type="ESTHER" id="brupa-a0a0n4tvu7">
    <property type="family name" value="ABHD12-PHARC"/>
</dbReference>
<keyword evidence="1" id="KW-0472">Membrane</keyword>
<evidence type="ECO:0000313" key="4">
    <source>
        <dbReference type="Proteomes" id="UP000278627"/>
    </source>
</evidence>
<dbReference type="WBParaSite" id="BPAG_0001302301-mRNA-1">
    <property type="protein sequence ID" value="BPAG_0001302301-mRNA-1"/>
    <property type="gene ID" value="BPAG_0001302301"/>
</dbReference>
<dbReference type="AlphaFoldDB" id="A0A0N4TVU7"/>
<dbReference type="InterPro" id="IPR022742">
    <property type="entry name" value="Hydrolase_4"/>
</dbReference>
<reference evidence="3 4" key="2">
    <citation type="submission" date="2018-11" db="EMBL/GenBank/DDBJ databases">
        <authorList>
            <consortium name="Pathogen Informatics"/>
        </authorList>
    </citation>
    <scope>NUCLEOTIDE SEQUENCE [LARGE SCALE GENOMIC DNA]</scope>
</reference>
<dbReference type="EMBL" id="UZAD01013337">
    <property type="protein sequence ID" value="VDN94137.1"/>
    <property type="molecule type" value="Genomic_DNA"/>
</dbReference>
<reference evidence="5" key="1">
    <citation type="submission" date="2017-02" db="UniProtKB">
        <authorList>
            <consortium name="WormBaseParasite"/>
        </authorList>
    </citation>
    <scope>IDENTIFICATION</scope>
</reference>
<dbReference type="GO" id="GO:0004622">
    <property type="term" value="F:phosphatidylcholine lysophospholipase activity"/>
    <property type="evidence" value="ECO:0007669"/>
    <property type="project" value="TreeGrafter"/>
</dbReference>
<dbReference type="SUPFAM" id="SSF53474">
    <property type="entry name" value="alpha/beta-Hydrolases"/>
    <property type="match status" value="1"/>
</dbReference>
<dbReference type="GO" id="GO:0005789">
    <property type="term" value="C:endoplasmic reticulum membrane"/>
    <property type="evidence" value="ECO:0007669"/>
    <property type="project" value="TreeGrafter"/>
</dbReference>
<evidence type="ECO:0000313" key="5">
    <source>
        <dbReference type="WBParaSite" id="BPAG_0001302301-mRNA-1"/>
    </source>
</evidence>
<dbReference type="Pfam" id="PF12146">
    <property type="entry name" value="Hydrolase_4"/>
    <property type="match status" value="1"/>
</dbReference>
<evidence type="ECO:0000313" key="3">
    <source>
        <dbReference type="EMBL" id="VDN94137.1"/>
    </source>
</evidence>
<dbReference type="STRING" id="6280.A0A0N4TVU7"/>
<dbReference type="InterPro" id="IPR029058">
    <property type="entry name" value="AB_hydrolase_fold"/>
</dbReference>
<sequence length="332" mass="38320">MTRWCMIGFLPVALYFLIPVFIHFFPWCLQYMFFLNFVRIPFQNFANLTHYGINSAGRNFYLRGENGLRLGCWHILPSELAMSYRYSILNAREMELLMATENNPVIVYLHGNSFDRSQSTRCGLYNLLTNMGFHVLALDYRGYGDSNGSPSENGLIEDAKEIFRYARSRSGSNNIYLWGHSMGTAIATAAAMEFSEKGLSPTGLILESPFNNLSDVVTHHPYAIPFRWLPWFKNMVLESLDRSGLDMSTDYRITKVDCPVLILHAEDDHIIPLQLARKLRDSAMAAKRDVTLKEFDASRNFHHKFIYLAEELPRILRRFVEKCTLKTKKAQE</sequence>
<keyword evidence="1" id="KW-0812">Transmembrane</keyword>
<dbReference type="Proteomes" id="UP000278627">
    <property type="component" value="Unassembled WGS sequence"/>
</dbReference>
<dbReference type="GO" id="GO:0047372">
    <property type="term" value="F:monoacylglycerol lipase activity"/>
    <property type="evidence" value="ECO:0007669"/>
    <property type="project" value="TreeGrafter"/>
</dbReference>
<proteinExistence type="predicted"/>
<gene>
    <name evidence="3" type="ORF">BPAG_LOCUS12951</name>
</gene>
<keyword evidence="4" id="KW-1185">Reference proteome</keyword>
<evidence type="ECO:0000259" key="2">
    <source>
        <dbReference type="Pfam" id="PF12146"/>
    </source>
</evidence>
<dbReference type="Gene3D" id="3.40.50.1820">
    <property type="entry name" value="alpha/beta hydrolase"/>
    <property type="match status" value="1"/>
</dbReference>